<dbReference type="GO" id="GO:0005544">
    <property type="term" value="F:calcium-dependent phospholipid binding"/>
    <property type="evidence" value="ECO:0007669"/>
    <property type="project" value="InterPro"/>
</dbReference>
<gene>
    <name evidence="1" type="ORF">UJA718_LOCUS49437</name>
</gene>
<keyword evidence="2" id="KW-1185">Reference proteome</keyword>
<reference evidence="1" key="1">
    <citation type="submission" date="2021-02" db="EMBL/GenBank/DDBJ databases">
        <authorList>
            <person name="Nowell W R."/>
        </authorList>
    </citation>
    <scope>NUCLEOTIDE SEQUENCE</scope>
</reference>
<dbReference type="EMBL" id="CAJOBP010103800">
    <property type="protein sequence ID" value="CAF4983511.1"/>
    <property type="molecule type" value="Genomic_DNA"/>
</dbReference>
<name>A0A821ZN94_9BILA</name>
<organism evidence="1 2">
    <name type="scientific">Rotaria socialis</name>
    <dbReference type="NCBI Taxonomy" id="392032"/>
    <lineage>
        <taxon>Eukaryota</taxon>
        <taxon>Metazoa</taxon>
        <taxon>Spiralia</taxon>
        <taxon>Gnathifera</taxon>
        <taxon>Rotifera</taxon>
        <taxon>Eurotatoria</taxon>
        <taxon>Bdelloidea</taxon>
        <taxon>Philodinida</taxon>
        <taxon>Philodinidae</taxon>
        <taxon>Rotaria</taxon>
    </lineage>
</organism>
<evidence type="ECO:0000313" key="1">
    <source>
        <dbReference type="EMBL" id="CAF4983511.1"/>
    </source>
</evidence>
<dbReference type="AlphaFoldDB" id="A0A821ZN94"/>
<sequence length="80" mass="9020">KKLVEILLPLDNDDIKKFKESYENLFESPVQKDIEIVQGNESIATNLLKELLEGKRYEASGYSATMAKVIGKKLYEVGEG</sequence>
<dbReference type="InterPro" id="IPR037104">
    <property type="entry name" value="Annexin_sf"/>
</dbReference>
<dbReference type="SUPFAM" id="SSF47874">
    <property type="entry name" value="Annexin"/>
    <property type="match status" value="1"/>
</dbReference>
<comment type="caution">
    <text evidence="1">The sequence shown here is derived from an EMBL/GenBank/DDBJ whole genome shotgun (WGS) entry which is preliminary data.</text>
</comment>
<feature type="non-terminal residue" evidence="1">
    <location>
        <position position="1"/>
    </location>
</feature>
<dbReference type="GO" id="GO:0005509">
    <property type="term" value="F:calcium ion binding"/>
    <property type="evidence" value="ECO:0007669"/>
    <property type="project" value="InterPro"/>
</dbReference>
<feature type="non-terminal residue" evidence="1">
    <location>
        <position position="80"/>
    </location>
</feature>
<evidence type="ECO:0000313" key="2">
    <source>
        <dbReference type="Proteomes" id="UP000663873"/>
    </source>
</evidence>
<proteinExistence type="predicted"/>
<dbReference type="Proteomes" id="UP000663873">
    <property type="component" value="Unassembled WGS sequence"/>
</dbReference>
<accession>A0A821ZN94</accession>
<protein>
    <submittedName>
        <fullName evidence="1">Uncharacterized protein</fullName>
    </submittedName>
</protein>